<name>A0A401FPN2_9LACO</name>
<dbReference type="Proteomes" id="UP000286974">
    <property type="component" value="Unassembled WGS sequence"/>
</dbReference>
<dbReference type="AlphaFoldDB" id="A0A401FPN2"/>
<dbReference type="EMBL" id="BEXA01000008">
    <property type="protein sequence ID" value="GAY74297.1"/>
    <property type="molecule type" value="Genomic_DNA"/>
</dbReference>
<dbReference type="RefSeq" id="WP_125008961.1">
    <property type="nucleotide sequence ID" value="NZ_BEXA01000008.1"/>
</dbReference>
<keyword evidence="2" id="KW-1185">Reference proteome</keyword>
<dbReference type="OrthoDB" id="7904838at2"/>
<comment type="caution">
    <text evidence="1">The sequence shown here is derived from an EMBL/GenBank/DDBJ whole genome shotgun (WGS) entry which is preliminary data.</text>
</comment>
<reference evidence="1 2" key="1">
    <citation type="submission" date="2017-11" db="EMBL/GenBank/DDBJ databases">
        <title>Draft Genome Sequence of Lactobacillus curieae NBRC 111893 isolated from Koso, a Japanese sugar-Vegetable Fermented Beverage.</title>
        <authorList>
            <person name="Chiou T.Y."/>
            <person name="Oshima K."/>
            <person name="Suda W."/>
            <person name="Hattori M."/>
            <person name="Takahashi T."/>
        </authorList>
    </citation>
    <scope>NUCLEOTIDE SEQUENCE [LARGE SCALE GENOMIC DNA]</scope>
    <source>
        <strain evidence="1 2">NBRC111893</strain>
    </source>
</reference>
<evidence type="ECO:0000313" key="1">
    <source>
        <dbReference type="EMBL" id="GAY74297.1"/>
    </source>
</evidence>
<evidence type="ECO:0000313" key="2">
    <source>
        <dbReference type="Proteomes" id="UP000286974"/>
    </source>
</evidence>
<organism evidence="1 2">
    <name type="scientific">Lentilactobacillus kosonis</name>
    <dbReference type="NCBI Taxonomy" id="2810561"/>
    <lineage>
        <taxon>Bacteria</taxon>
        <taxon>Bacillati</taxon>
        <taxon>Bacillota</taxon>
        <taxon>Bacilli</taxon>
        <taxon>Lactobacillales</taxon>
        <taxon>Lactobacillaceae</taxon>
        <taxon>Lentilactobacillus</taxon>
    </lineage>
</organism>
<gene>
    <name evidence="1" type="ORF">NBRC111893_2443</name>
</gene>
<sequence length="102" mass="10920">MIKTNIMNYFDTLSMGDAVLYSRLFAPAYSAPGVNDATIKLGTKSPVNDPETVSVNPTVDGAQISITLSPNSGTLLTQDIAVSDFQLAQTSFDNIVINITYD</sequence>
<accession>A0A401FPN2</accession>
<proteinExistence type="predicted"/>
<protein>
    <submittedName>
        <fullName evidence="1">Uncharacterized protein</fullName>
    </submittedName>
</protein>